<reference evidence="9 10" key="1">
    <citation type="submission" date="2016-04" db="EMBL/GenBank/DDBJ databases">
        <title>Complete genome sequence of natural rubber-degrading, novel Gram-negative bacterium, Rhizobacter gummiphilus strain NS21.</title>
        <authorList>
            <person name="Tabata M."/>
            <person name="Kasai D."/>
            <person name="Fukuda M."/>
        </authorList>
    </citation>
    <scope>NUCLEOTIDE SEQUENCE [LARGE SCALE GENOMIC DNA]</scope>
    <source>
        <strain evidence="9 10">NS21</strain>
    </source>
</reference>
<dbReference type="PRINTS" id="PR00950">
    <property type="entry name" value="TYPE3IMSPROT"/>
</dbReference>
<dbReference type="SUPFAM" id="SSF160544">
    <property type="entry name" value="EscU C-terminal domain-like"/>
    <property type="match status" value="1"/>
</dbReference>
<feature type="compositionally biased region" description="Basic and acidic residues" evidence="7">
    <location>
        <begin position="353"/>
        <end position="389"/>
    </location>
</feature>
<dbReference type="GO" id="GO:0005886">
    <property type="term" value="C:plasma membrane"/>
    <property type="evidence" value="ECO:0007669"/>
    <property type="project" value="UniProtKB-SubCell"/>
</dbReference>
<feature type="region of interest" description="Disordered" evidence="7">
    <location>
        <begin position="1"/>
        <end position="28"/>
    </location>
</feature>
<dbReference type="OrthoDB" id="9807950at2"/>
<evidence type="ECO:0000256" key="4">
    <source>
        <dbReference type="ARBA" id="ARBA00022692"/>
    </source>
</evidence>
<sequence>MADSNDGGDKTEKPTEKRLKDARKKGDVPKSKEITSTLTLLVWLALGALAIPLVGQRVVALTDRVIDAVVQPFSFSAPAMGWLALETVLWATGLLLVPVIVVGLLVEFLQAGPVFAMDKLKPKAEHLNPAAGIKRMFSMDNVVEVLKAVAKTALLFAIGWLVLRSLMPQFALLSTAPPGAIGDAIWALSLRLLAWTLGVFALVSVLDIVWQRHSFTKKNRMSLRDIRQEMKESEGDPHIKAHRRQTHQEWSQRNAANAAAQANVLLVNPTHVAIAIDYDRETCPVPTISAKGEDDTARAMREAAEAAGVPIVRNIPLARDLLARGEEGEVIPRDTFEVMAEVILWAREVREQVESHHDPLKTRPREPGARARRKAPGEDLTRYPDDMRPDAPSGAP</sequence>
<evidence type="ECO:0000256" key="8">
    <source>
        <dbReference type="SAM" id="Phobius"/>
    </source>
</evidence>
<evidence type="ECO:0000313" key="10">
    <source>
        <dbReference type="Proteomes" id="UP000193427"/>
    </source>
</evidence>
<evidence type="ECO:0000256" key="3">
    <source>
        <dbReference type="ARBA" id="ARBA00022475"/>
    </source>
</evidence>
<feature type="transmembrane region" description="Helical" evidence="8">
    <location>
        <begin position="192"/>
        <end position="210"/>
    </location>
</feature>
<dbReference type="NCBIfam" id="TIGR01404">
    <property type="entry name" value="FlhB_rel_III"/>
    <property type="match status" value="1"/>
</dbReference>
<name>A0A1W6LGX9_9BURK</name>
<dbReference type="EMBL" id="CP015118">
    <property type="protein sequence ID" value="ARN23542.1"/>
    <property type="molecule type" value="Genomic_DNA"/>
</dbReference>
<dbReference type="InterPro" id="IPR029025">
    <property type="entry name" value="T3SS_substrate_exporter_C"/>
</dbReference>
<organism evidence="9 10">
    <name type="scientific">Piscinibacter gummiphilus</name>
    <dbReference type="NCBI Taxonomy" id="946333"/>
    <lineage>
        <taxon>Bacteria</taxon>
        <taxon>Pseudomonadati</taxon>
        <taxon>Pseudomonadota</taxon>
        <taxon>Betaproteobacteria</taxon>
        <taxon>Burkholderiales</taxon>
        <taxon>Sphaerotilaceae</taxon>
        <taxon>Piscinibacter</taxon>
    </lineage>
</organism>
<dbReference type="PANTHER" id="PTHR30531:SF12">
    <property type="entry name" value="FLAGELLAR BIOSYNTHETIC PROTEIN FLHB"/>
    <property type="match status" value="1"/>
</dbReference>
<accession>A0A1W6LGX9</accession>
<evidence type="ECO:0000256" key="7">
    <source>
        <dbReference type="SAM" id="MobiDB-lite"/>
    </source>
</evidence>
<keyword evidence="3" id="KW-1003">Cell membrane</keyword>
<feature type="transmembrane region" description="Helical" evidence="8">
    <location>
        <begin position="88"/>
        <end position="109"/>
    </location>
</feature>
<dbReference type="Gene3D" id="6.10.250.2080">
    <property type="match status" value="1"/>
</dbReference>
<dbReference type="AlphaFoldDB" id="A0A1W6LGX9"/>
<dbReference type="KEGG" id="rgu:A4W93_28635"/>
<evidence type="ECO:0000313" key="9">
    <source>
        <dbReference type="EMBL" id="ARN23542.1"/>
    </source>
</evidence>
<keyword evidence="6 8" id="KW-0472">Membrane</keyword>
<comment type="subcellular location">
    <subcellularLocation>
        <location evidence="1">Cell membrane</location>
        <topology evidence="1">Multi-pass membrane protein</topology>
    </subcellularLocation>
</comment>
<comment type="similarity">
    <text evidence="2">Belongs to the type III secretion exporter family.</text>
</comment>
<evidence type="ECO:0000256" key="5">
    <source>
        <dbReference type="ARBA" id="ARBA00022989"/>
    </source>
</evidence>
<dbReference type="GO" id="GO:0009306">
    <property type="term" value="P:protein secretion"/>
    <property type="evidence" value="ECO:0007669"/>
    <property type="project" value="InterPro"/>
</dbReference>
<gene>
    <name evidence="9" type="ORF">A4W93_28635</name>
</gene>
<proteinExistence type="inferred from homology"/>
<keyword evidence="4 8" id="KW-0812">Transmembrane</keyword>
<feature type="transmembrane region" description="Helical" evidence="8">
    <location>
        <begin position="145"/>
        <end position="163"/>
    </location>
</feature>
<dbReference type="Pfam" id="PF01312">
    <property type="entry name" value="Bac_export_2"/>
    <property type="match status" value="1"/>
</dbReference>
<keyword evidence="10" id="KW-1185">Reference proteome</keyword>
<dbReference type="InterPro" id="IPR006135">
    <property type="entry name" value="T3SS_substrate_exporter"/>
</dbReference>
<dbReference type="Proteomes" id="UP000193427">
    <property type="component" value="Chromosome"/>
</dbReference>
<evidence type="ECO:0000256" key="2">
    <source>
        <dbReference type="ARBA" id="ARBA00010690"/>
    </source>
</evidence>
<dbReference type="PANTHER" id="PTHR30531">
    <property type="entry name" value="FLAGELLAR BIOSYNTHETIC PROTEIN FLHB"/>
    <property type="match status" value="1"/>
</dbReference>
<feature type="region of interest" description="Disordered" evidence="7">
    <location>
        <begin position="353"/>
        <end position="396"/>
    </location>
</feature>
<evidence type="ECO:0000256" key="6">
    <source>
        <dbReference type="ARBA" id="ARBA00023136"/>
    </source>
</evidence>
<dbReference type="Gene3D" id="3.40.1690.10">
    <property type="entry name" value="secretion proteins EscU"/>
    <property type="match status" value="1"/>
</dbReference>
<dbReference type="STRING" id="946333.A4W93_28635"/>
<dbReference type="InterPro" id="IPR006307">
    <property type="entry name" value="BsaZ-like"/>
</dbReference>
<feature type="transmembrane region" description="Helical" evidence="8">
    <location>
        <begin position="34"/>
        <end position="54"/>
    </location>
</feature>
<feature type="compositionally biased region" description="Basic and acidic residues" evidence="7">
    <location>
        <begin position="7"/>
        <end position="28"/>
    </location>
</feature>
<evidence type="ECO:0000256" key="1">
    <source>
        <dbReference type="ARBA" id="ARBA00004651"/>
    </source>
</evidence>
<keyword evidence="5 8" id="KW-1133">Transmembrane helix</keyword>
<dbReference type="RefSeq" id="WP_085753869.1">
    <property type="nucleotide sequence ID" value="NZ_BSPR01000017.1"/>
</dbReference>
<protein>
    <submittedName>
        <fullName evidence="9">EscU/YscU/HrcU family type III secretion system export apparatus switch protein</fullName>
    </submittedName>
</protein>